<dbReference type="RefSeq" id="WP_313833131.1">
    <property type="nucleotide sequence ID" value="NZ_JAQOUE010000001.1"/>
</dbReference>
<dbReference type="InterPro" id="IPR009003">
    <property type="entry name" value="Peptidase_S1_PA"/>
</dbReference>
<feature type="domain" description="Lcl C-terminal" evidence="2">
    <location>
        <begin position="273"/>
        <end position="389"/>
    </location>
</feature>
<dbReference type="InterPro" id="IPR043504">
    <property type="entry name" value="Peptidase_S1_PA_chymotrypsin"/>
</dbReference>
<dbReference type="InterPro" id="IPR011460">
    <property type="entry name" value="Lcl_C"/>
</dbReference>
<keyword evidence="4" id="KW-1185">Reference proteome</keyword>
<accession>A0ABU3K8H1</accession>
<sequence length="398" mass="43038">MRLVSTMLWCCLVVAIGSNFGLPQAIAQPIENVNPSVVKIVSQVNGKTKVGTGLVIRLTQNAAYIVTASHVVEGDPSPKVEFYPQRNHSVSARIVGLEGGDDRGLAGLLVEGTLPRGIHPMPLNAQVDVRPGDAVTLVGFPRMAGVPWAVTTGETVGRKGRDLVFSGPVDEGNSGGPLLKGQEVIGIVSEVGSPFAYAVPSLIAQYTLESWGVRFGVHLRSLPATVLPQYVVHMIRNNRFHHPADLRDTGFSGFVLGAFKHEFATLTKDGNSVVLDKATGLMWQQGGSDRDMFLSDAETYVQTLNATRLAGFSDWRLPTVEELASLIEPIGAHENLFIDPRFSAIQTACWTSDSTRDFVKLTDSWIVNFLQGSVYSDTSKTKYFTRAVRSLGSTLTTP</sequence>
<dbReference type="Pfam" id="PF13365">
    <property type="entry name" value="Trypsin_2"/>
    <property type="match status" value="1"/>
</dbReference>
<evidence type="ECO:0000256" key="1">
    <source>
        <dbReference type="SAM" id="SignalP"/>
    </source>
</evidence>
<evidence type="ECO:0000313" key="3">
    <source>
        <dbReference type="EMBL" id="MDT7042690.1"/>
    </source>
</evidence>
<feature type="signal peptide" evidence="1">
    <location>
        <begin position="1"/>
        <end position="27"/>
    </location>
</feature>
<reference evidence="3 4" key="1">
    <citation type="journal article" date="2023" name="ISME J.">
        <title>Cultivation and genomic characterization of novel and ubiquitous marine nitrite-oxidizing bacteria from the Nitrospirales.</title>
        <authorList>
            <person name="Mueller A.J."/>
            <person name="Daebeler A."/>
            <person name="Herbold C.W."/>
            <person name="Kirkegaard R.H."/>
            <person name="Daims H."/>
        </authorList>
    </citation>
    <scope>NUCLEOTIDE SEQUENCE [LARGE SCALE GENOMIC DNA]</scope>
    <source>
        <strain evidence="3 4">EB</strain>
    </source>
</reference>
<gene>
    <name evidence="3" type="ORF">PPG34_10035</name>
</gene>
<evidence type="ECO:0000259" key="2">
    <source>
        <dbReference type="Pfam" id="PF07603"/>
    </source>
</evidence>
<dbReference type="Proteomes" id="UP001250932">
    <property type="component" value="Unassembled WGS sequence"/>
</dbReference>
<organism evidence="3 4">
    <name type="scientific">Candidatus Nitronereus thalassa</name>
    <dbReference type="NCBI Taxonomy" id="3020898"/>
    <lineage>
        <taxon>Bacteria</taxon>
        <taxon>Pseudomonadati</taxon>
        <taxon>Nitrospirota</taxon>
        <taxon>Nitrospiria</taxon>
        <taxon>Nitrospirales</taxon>
        <taxon>Nitrospiraceae</taxon>
        <taxon>Candidatus Nitronereus</taxon>
    </lineage>
</organism>
<proteinExistence type="predicted"/>
<dbReference type="PANTHER" id="PTHR43019">
    <property type="entry name" value="SERINE ENDOPROTEASE DEGS"/>
    <property type="match status" value="1"/>
</dbReference>
<dbReference type="PANTHER" id="PTHR43019:SF23">
    <property type="entry name" value="PROTEASE DO-LIKE 5, CHLOROPLASTIC"/>
    <property type="match status" value="1"/>
</dbReference>
<dbReference type="Pfam" id="PF07603">
    <property type="entry name" value="Lcl_C"/>
    <property type="match status" value="1"/>
</dbReference>
<comment type="caution">
    <text evidence="3">The sequence shown here is derived from an EMBL/GenBank/DDBJ whole genome shotgun (WGS) entry which is preliminary data.</text>
</comment>
<dbReference type="SUPFAM" id="SSF50494">
    <property type="entry name" value="Trypsin-like serine proteases"/>
    <property type="match status" value="1"/>
</dbReference>
<dbReference type="Gene3D" id="2.40.10.10">
    <property type="entry name" value="Trypsin-like serine proteases"/>
    <property type="match status" value="2"/>
</dbReference>
<keyword evidence="1" id="KW-0732">Signal</keyword>
<name>A0ABU3K8H1_9BACT</name>
<evidence type="ECO:0000313" key="4">
    <source>
        <dbReference type="Proteomes" id="UP001250932"/>
    </source>
</evidence>
<feature type="chain" id="PRO_5045096397" evidence="1">
    <location>
        <begin position="28"/>
        <end position="398"/>
    </location>
</feature>
<dbReference type="EMBL" id="JAQOUE010000001">
    <property type="protein sequence ID" value="MDT7042690.1"/>
    <property type="molecule type" value="Genomic_DNA"/>
</dbReference>
<protein>
    <submittedName>
        <fullName evidence="3">DUF1566 domain-containing protein</fullName>
    </submittedName>
</protein>